<evidence type="ECO:0000313" key="1">
    <source>
        <dbReference type="EMBL" id="KAI4323634.1"/>
    </source>
</evidence>
<sequence>MEPQEPQRVAVIHDASKDLSAEGIKYALEQLDLKPEDELALIAILDHFSTPMGYMMRSYATSFIAPREKVVEEELAIKREEYANCPNIRKLSEYFQRKQIVFNIEVHAGYAPEIAVNAAQDLRATWLIFNRQMKKQHKYFLNKLSCGILRITSNNSIEKIRVVPKLTGKTTPEELTRLNNVKMTPASPEEEFSFKRPRSLSSEQLMATRGSSIGGSETAISNHTHTKYCLQNHPEGQKPSVRKQETVESDSPFYLSPSHAEVNNKVRPEDVQQQNSSNNEEFTNHMCSVCKNERPKIGTKQDFSYSELHKATQGFSDRNFLSEGGFGSVYKGQLNGMKIAVKQHKNASLQGQKEFKSEVNVLSKARHENVVMLLGSCSEGSTRVLVYEYVCNGSLDQHLSKHSRRPLSWENRIKIAIGTAKGLLYLHENGIIHRDMRPYNILITHDLQPLLGDFGLARTQDQDSSHSTELVGAEGYLAPEYLKRGKVSTKTDVYAFGVILLQLITGMSSRDKRLRGRSLVGWARPLIKERNYPDLIDERITTNPDFHQVFWMVRIAEKCLSKDPHKRLNMLAVVSTLTVKVEDNTRGVKIRDLHYSSSESDDESEGEEH</sequence>
<protein>
    <submittedName>
        <fullName evidence="1">Uncharacterized protein</fullName>
    </submittedName>
</protein>
<dbReference type="EMBL" id="CM039434">
    <property type="protein sequence ID" value="KAI4323634.1"/>
    <property type="molecule type" value="Genomic_DNA"/>
</dbReference>
<comment type="caution">
    <text evidence="1">The sequence shown here is derived from an EMBL/GenBank/DDBJ whole genome shotgun (WGS) entry which is preliminary data.</text>
</comment>
<dbReference type="Proteomes" id="UP000828941">
    <property type="component" value="Chromosome 9"/>
</dbReference>
<organism evidence="1 2">
    <name type="scientific">Bauhinia variegata</name>
    <name type="common">Purple orchid tree</name>
    <name type="synonym">Phanera variegata</name>
    <dbReference type="NCBI Taxonomy" id="167791"/>
    <lineage>
        <taxon>Eukaryota</taxon>
        <taxon>Viridiplantae</taxon>
        <taxon>Streptophyta</taxon>
        <taxon>Embryophyta</taxon>
        <taxon>Tracheophyta</taxon>
        <taxon>Spermatophyta</taxon>
        <taxon>Magnoliopsida</taxon>
        <taxon>eudicotyledons</taxon>
        <taxon>Gunneridae</taxon>
        <taxon>Pentapetalae</taxon>
        <taxon>rosids</taxon>
        <taxon>fabids</taxon>
        <taxon>Fabales</taxon>
        <taxon>Fabaceae</taxon>
        <taxon>Cercidoideae</taxon>
        <taxon>Cercideae</taxon>
        <taxon>Bauhiniinae</taxon>
        <taxon>Bauhinia</taxon>
    </lineage>
</organism>
<proteinExistence type="predicted"/>
<evidence type="ECO:0000313" key="2">
    <source>
        <dbReference type="Proteomes" id="UP000828941"/>
    </source>
</evidence>
<accession>A0ACB9MJH6</accession>
<reference evidence="1 2" key="1">
    <citation type="journal article" date="2022" name="DNA Res.">
        <title>Chromosomal-level genome assembly of the orchid tree Bauhinia variegata (Leguminosae; Cercidoideae) supports the allotetraploid origin hypothesis of Bauhinia.</title>
        <authorList>
            <person name="Zhong Y."/>
            <person name="Chen Y."/>
            <person name="Zheng D."/>
            <person name="Pang J."/>
            <person name="Liu Y."/>
            <person name="Luo S."/>
            <person name="Meng S."/>
            <person name="Qian L."/>
            <person name="Wei D."/>
            <person name="Dai S."/>
            <person name="Zhou R."/>
        </authorList>
    </citation>
    <scope>NUCLEOTIDE SEQUENCE [LARGE SCALE GENOMIC DNA]</scope>
    <source>
        <strain evidence="1">BV-YZ2020</strain>
    </source>
</reference>
<gene>
    <name evidence="1" type="ORF">L6164_023225</name>
</gene>
<keyword evidence="2" id="KW-1185">Reference proteome</keyword>
<name>A0ACB9MJH6_BAUVA</name>